<dbReference type="Gene3D" id="3.40.1380.20">
    <property type="entry name" value="Pyruvate kinase, C-terminal domain"/>
    <property type="match status" value="1"/>
</dbReference>
<evidence type="ECO:0000256" key="10">
    <source>
        <dbReference type="ARBA" id="ARBA00023152"/>
    </source>
</evidence>
<dbReference type="PRINTS" id="PR01050">
    <property type="entry name" value="PYRUVTKNASE"/>
</dbReference>
<reference evidence="16 17" key="1">
    <citation type="submission" date="2018-06" db="EMBL/GenBank/DDBJ databases">
        <title>Extensive metabolic versatility and redundancy in microbially diverse, dynamic hydrothermal sediments.</title>
        <authorList>
            <person name="Dombrowski N."/>
            <person name="Teske A."/>
            <person name="Baker B.J."/>
        </authorList>
    </citation>
    <scope>NUCLEOTIDE SEQUENCE [LARGE SCALE GENOMIC DNA]</scope>
    <source>
        <strain evidence="16">B10_G13</strain>
    </source>
</reference>
<name>A0A660SN75_UNCT6</name>
<dbReference type="GO" id="GO:0016301">
    <property type="term" value="F:kinase activity"/>
    <property type="evidence" value="ECO:0007669"/>
    <property type="project" value="UniProtKB-KW"/>
</dbReference>
<dbReference type="Gene3D" id="3.20.20.60">
    <property type="entry name" value="Phosphoenolpyruvate-binding domains"/>
    <property type="match status" value="1"/>
</dbReference>
<dbReference type="NCBIfam" id="TIGR01064">
    <property type="entry name" value="pyruv_kin"/>
    <property type="match status" value="1"/>
</dbReference>
<dbReference type="InterPro" id="IPR015806">
    <property type="entry name" value="Pyrv_Knase_insert_dom_sf"/>
</dbReference>
<keyword evidence="8" id="KW-0067">ATP-binding</keyword>
<evidence type="ECO:0000256" key="5">
    <source>
        <dbReference type="ARBA" id="ARBA00022723"/>
    </source>
</evidence>
<keyword evidence="9 13" id="KW-0460">Magnesium</keyword>
<evidence type="ECO:0000313" key="17">
    <source>
        <dbReference type="Proteomes" id="UP000271125"/>
    </source>
</evidence>
<comment type="pathway">
    <text evidence="1 13">Carbohydrate degradation; glycolysis; pyruvate from D-glyceraldehyde 3-phosphate: step 5/5.</text>
</comment>
<dbReference type="InterPro" id="IPR015813">
    <property type="entry name" value="Pyrv/PenolPyrv_kinase-like_dom"/>
</dbReference>
<keyword evidence="7 13" id="KW-0418">Kinase</keyword>
<dbReference type="Gene3D" id="2.40.33.10">
    <property type="entry name" value="PK beta-barrel domain-like"/>
    <property type="match status" value="1"/>
</dbReference>
<sequence>MSILLDNPHFIDNISVGDRVVFSDGKIEGTIIGITNDYAEMKVISGGILEPGKGVNIVGRDIDLPSITGKDSKDIGFAIKHGLDFIALSFVKSARDVKHLKDIIHSSSSEMKVISKIETALAIDNLDEIIDESFGILLARGDLGVAFPVSDIPILQRKIIKKCIKKGKPSIVATQLMESMINNPIPTRAEVTDVSNAIIEGTDALLLTGETAVGKYPIKTISFTKEVALKSENYIREHAVHYLTDDDGTMSFSIANSAKRISDNPEIKKIVAFTESGTTAIYVARNRPNVPIIALTDSNIVARKLSIVRGVYTEVINYFTSFDGAINTVGTILKKLNYATSGDIICITAGLPFGEKGNTNILKIHKIL</sequence>
<keyword evidence="5" id="KW-0479">Metal-binding</keyword>
<keyword evidence="4 13" id="KW-0808">Transferase</keyword>
<dbReference type="EC" id="2.7.1.40" evidence="3 12"/>
<evidence type="ECO:0000256" key="8">
    <source>
        <dbReference type="ARBA" id="ARBA00022840"/>
    </source>
</evidence>
<evidence type="ECO:0000256" key="3">
    <source>
        <dbReference type="ARBA" id="ARBA00012142"/>
    </source>
</evidence>
<keyword evidence="10 13" id="KW-0324">Glycolysis</keyword>
<dbReference type="GO" id="GO:0030955">
    <property type="term" value="F:potassium ion binding"/>
    <property type="evidence" value="ECO:0007669"/>
    <property type="project" value="UniProtKB-UniRule"/>
</dbReference>
<dbReference type="SUPFAM" id="SSF50800">
    <property type="entry name" value="PK beta-barrel domain-like"/>
    <property type="match status" value="1"/>
</dbReference>
<proteinExistence type="inferred from homology"/>
<dbReference type="PANTHER" id="PTHR11817">
    <property type="entry name" value="PYRUVATE KINASE"/>
    <property type="match status" value="1"/>
</dbReference>
<evidence type="ECO:0000259" key="15">
    <source>
        <dbReference type="Pfam" id="PF02887"/>
    </source>
</evidence>
<evidence type="ECO:0000256" key="7">
    <source>
        <dbReference type="ARBA" id="ARBA00022777"/>
    </source>
</evidence>
<dbReference type="InterPro" id="IPR040442">
    <property type="entry name" value="Pyrv_kinase-like_dom_sf"/>
</dbReference>
<dbReference type="SUPFAM" id="SSF51621">
    <property type="entry name" value="Phosphoenolpyruvate/pyruvate domain"/>
    <property type="match status" value="1"/>
</dbReference>
<evidence type="ECO:0000313" key="16">
    <source>
        <dbReference type="EMBL" id="RKX72254.1"/>
    </source>
</evidence>
<feature type="domain" description="Pyruvate kinase C-terminal" evidence="15">
    <location>
        <begin position="253"/>
        <end position="365"/>
    </location>
</feature>
<dbReference type="InterPro" id="IPR036918">
    <property type="entry name" value="Pyrv_Knase_C_sf"/>
</dbReference>
<dbReference type="UniPathway" id="UPA00109">
    <property type="reaction ID" value="UER00188"/>
</dbReference>
<dbReference type="Proteomes" id="UP000271125">
    <property type="component" value="Unassembled WGS sequence"/>
</dbReference>
<dbReference type="AlphaFoldDB" id="A0A660SN75"/>
<dbReference type="SUPFAM" id="SSF52935">
    <property type="entry name" value="PK C-terminal domain-like"/>
    <property type="match status" value="1"/>
</dbReference>
<dbReference type="InterPro" id="IPR011037">
    <property type="entry name" value="Pyrv_Knase-like_insert_dom_sf"/>
</dbReference>
<gene>
    <name evidence="16" type="primary">pyk</name>
    <name evidence="16" type="ORF">DRP43_01205</name>
</gene>
<comment type="caution">
    <text evidence="16">The sequence shown here is derived from an EMBL/GenBank/DDBJ whole genome shotgun (WGS) entry which is preliminary data.</text>
</comment>
<evidence type="ECO:0000256" key="4">
    <source>
        <dbReference type="ARBA" id="ARBA00022679"/>
    </source>
</evidence>
<dbReference type="GO" id="GO:0000287">
    <property type="term" value="F:magnesium ion binding"/>
    <property type="evidence" value="ECO:0007669"/>
    <property type="project" value="UniProtKB-UniRule"/>
</dbReference>
<dbReference type="GO" id="GO:0004743">
    <property type="term" value="F:pyruvate kinase activity"/>
    <property type="evidence" value="ECO:0007669"/>
    <property type="project" value="UniProtKB-UniRule"/>
</dbReference>
<dbReference type="InterPro" id="IPR001697">
    <property type="entry name" value="Pyr_Knase"/>
</dbReference>
<evidence type="ECO:0000256" key="2">
    <source>
        <dbReference type="ARBA" id="ARBA00008663"/>
    </source>
</evidence>
<dbReference type="Pfam" id="PF00224">
    <property type="entry name" value="PK"/>
    <property type="match status" value="1"/>
</dbReference>
<organism evidence="16 17">
    <name type="scientific">candidate division TA06 bacterium</name>
    <dbReference type="NCBI Taxonomy" id="2250710"/>
    <lineage>
        <taxon>Bacteria</taxon>
        <taxon>Bacteria division TA06</taxon>
    </lineage>
</organism>
<comment type="similarity">
    <text evidence="2 13">Belongs to the pyruvate kinase family.</text>
</comment>
<feature type="domain" description="Pyruvate kinase barrel" evidence="14">
    <location>
        <begin position="3"/>
        <end position="221"/>
    </location>
</feature>
<dbReference type="InterPro" id="IPR015793">
    <property type="entry name" value="Pyrv_Knase_brl"/>
</dbReference>
<evidence type="ECO:0000256" key="9">
    <source>
        <dbReference type="ARBA" id="ARBA00022842"/>
    </source>
</evidence>
<comment type="catalytic activity">
    <reaction evidence="13">
        <text>pyruvate + ATP = phosphoenolpyruvate + ADP + H(+)</text>
        <dbReference type="Rhea" id="RHEA:18157"/>
        <dbReference type="ChEBI" id="CHEBI:15361"/>
        <dbReference type="ChEBI" id="CHEBI:15378"/>
        <dbReference type="ChEBI" id="CHEBI:30616"/>
        <dbReference type="ChEBI" id="CHEBI:58702"/>
        <dbReference type="ChEBI" id="CHEBI:456216"/>
        <dbReference type="EC" id="2.7.1.40"/>
    </reaction>
</comment>
<evidence type="ECO:0000259" key="14">
    <source>
        <dbReference type="Pfam" id="PF00224"/>
    </source>
</evidence>
<evidence type="ECO:0000256" key="1">
    <source>
        <dbReference type="ARBA" id="ARBA00004997"/>
    </source>
</evidence>
<evidence type="ECO:0000256" key="11">
    <source>
        <dbReference type="ARBA" id="ARBA00023317"/>
    </source>
</evidence>
<dbReference type="Pfam" id="PF02887">
    <property type="entry name" value="PK_C"/>
    <property type="match status" value="1"/>
</dbReference>
<evidence type="ECO:0000256" key="13">
    <source>
        <dbReference type="RuleBase" id="RU000504"/>
    </source>
</evidence>
<protein>
    <recommendedName>
        <fullName evidence="3 12">Pyruvate kinase</fullName>
        <ecNumber evidence="3 12">2.7.1.40</ecNumber>
    </recommendedName>
</protein>
<dbReference type="GO" id="GO:0005524">
    <property type="term" value="F:ATP binding"/>
    <property type="evidence" value="ECO:0007669"/>
    <property type="project" value="UniProtKB-KW"/>
</dbReference>
<evidence type="ECO:0000256" key="6">
    <source>
        <dbReference type="ARBA" id="ARBA00022741"/>
    </source>
</evidence>
<dbReference type="EMBL" id="QNBD01000036">
    <property type="protein sequence ID" value="RKX72254.1"/>
    <property type="molecule type" value="Genomic_DNA"/>
</dbReference>
<keyword evidence="11 16" id="KW-0670">Pyruvate</keyword>
<dbReference type="InterPro" id="IPR015795">
    <property type="entry name" value="Pyrv_Knase_C"/>
</dbReference>
<keyword evidence="6" id="KW-0547">Nucleotide-binding</keyword>
<accession>A0A660SN75</accession>
<evidence type="ECO:0000256" key="12">
    <source>
        <dbReference type="NCBIfam" id="TIGR01064"/>
    </source>
</evidence>